<dbReference type="Proteomes" id="UP001428817">
    <property type="component" value="Unassembled WGS sequence"/>
</dbReference>
<dbReference type="Pfam" id="PF13561">
    <property type="entry name" value="adh_short_C2"/>
    <property type="match status" value="1"/>
</dbReference>
<protein>
    <submittedName>
        <fullName evidence="3">SDR family NAD(P)-dependent oxidoreductase</fullName>
    </submittedName>
</protein>
<proteinExistence type="inferred from homology"/>
<dbReference type="PANTHER" id="PTHR24321:SF8">
    <property type="entry name" value="ESTRADIOL 17-BETA-DEHYDROGENASE 8-RELATED"/>
    <property type="match status" value="1"/>
</dbReference>
<evidence type="ECO:0000256" key="1">
    <source>
        <dbReference type="ARBA" id="ARBA00006484"/>
    </source>
</evidence>
<keyword evidence="2" id="KW-0560">Oxidoreductase</keyword>
<dbReference type="RefSeq" id="WP_185062672.1">
    <property type="nucleotide sequence ID" value="NZ_BAABJP010000004.1"/>
</dbReference>
<evidence type="ECO:0000256" key="2">
    <source>
        <dbReference type="ARBA" id="ARBA00023002"/>
    </source>
</evidence>
<name>A0ABP9PMG0_9PSEU</name>
<reference evidence="4" key="1">
    <citation type="journal article" date="2019" name="Int. J. Syst. Evol. Microbiol.">
        <title>The Global Catalogue of Microorganisms (GCM) 10K type strain sequencing project: providing services to taxonomists for standard genome sequencing and annotation.</title>
        <authorList>
            <consortium name="The Broad Institute Genomics Platform"/>
            <consortium name="The Broad Institute Genome Sequencing Center for Infectious Disease"/>
            <person name="Wu L."/>
            <person name="Ma J."/>
        </authorList>
    </citation>
    <scope>NUCLEOTIDE SEQUENCE [LARGE SCALE GENOMIC DNA]</scope>
    <source>
        <strain evidence="4">JCM 18303</strain>
    </source>
</reference>
<evidence type="ECO:0000313" key="3">
    <source>
        <dbReference type="EMBL" id="GAA5148506.1"/>
    </source>
</evidence>
<dbReference type="PRINTS" id="PR00081">
    <property type="entry name" value="GDHRDH"/>
</dbReference>
<comment type="caution">
    <text evidence="3">The sequence shown here is derived from an EMBL/GenBank/DDBJ whole genome shotgun (WGS) entry which is preliminary data.</text>
</comment>
<dbReference type="Gene3D" id="3.40.50.720">
    <property type="entry name" value="NAD(P)-binding Rossmann-like Domain"/>
    <property type="match status" value="1"/>
</dbReference>
<dbReference type="PROSITE" id="PS00061">
    <property type="entry name" value="ADH_SHORT"/>
    <property type="match status" value="1"/>
</dbReference>
<evidence type="ECO:0000313" key="4">
    <source>
        <dbReference type="Proteomes" id="UP001428817"/>
    </source>
</evidence>
<sequence length="267" mass="28318">MRFTERVVVVTGGGGTGLGSSLAHHFAAEGARVAVVDADEDAARAVASAVRADGGRALAVRTDVRREDDVDAMVDTVIGEFGRIDVLVNNAFTSNPAPILEARFEDWVRDIDVVLNGTFLCSQRVLRGMIGRRKGAIVNISSVNAHTHVGASSYSAAKAGVEALTRNLAVEHAPYGIRANAVVPGTFRTDVWKARQRIDPDILDRLASFYPLGRVGTTDDIAAAVLFLASDDASWITGALLPVDGGLLAGNPQFAWQAHPENPVVRP</sequence>
<comment type="similarity">
    <text evidence="1">Belongs to the short-chain dehydrogenases/reductases (SDR) family.</text>
</comment>
<dbReference type="InterPro" id="IPR002347">
    <property type="entry name" value="SDR_fam"/>
</dbReference>
<accession>A0ABP9PMG0</accession>
<dbReference type="SUPFAM" id="SSF51735">
    <property type="entry name" value="NAD(P)-binding Rossmann-fold domains"/>
    <property type="match status" value="1"/>
</dbReference>
<organism evidence="3 4">
    <name type="scientific">Pseudonocardia eucalypti</name>
    <dbReference type="NCBI Taxonomy" id="648755"/>
    <lineage>
        <taxon>Bacteria</taxon>
        <taxon>Bacillati</taxon>
        <taxon>Actinomycetota</taxon>
        <taxon>Actinomycetes</taxon>
        <taxon>Pseudonocardiales</taxon>
        <taxon>Pseudonocardiaceae</taxon>
        <taxon>Pseudonocardia</taxon>
    </lineage>
</organism>
<dbReference type="EMBL" id="BAABJP010000004">
    <property type="protein sequence ID" value="GAA5148506.1"/>
    <property type="molecule type" value="Genomic_DNA"/>
</dbReference>
<dbReference type="PRINTS" id="PR00080">
    <property type="entry name" value="SDRFAMILY"/>
</dbReference>
<dbReference type="PANTHER" id="PTHR24321">
    <property type="entry name" value="DEHYDROGENASES, SHORT CHAIN"/>
    <property type="match status" value="1"/>
</dbReference>
<keyword evidence="4" id="KW-1185">Reference proteome</keyword>
<dbReference type="InterPro" id="IPR020904">
    <property type="entry name" value="Sc_DH/Rdtase_CS"/>
</dbReference>
<dbReference type="InterPro" id="IPR036291">
    <property type="entry name" value="NAD(P)-bd_dom_sf"/>
</dbReference>
<dbReference type="NCBIfam" id="NF005559">
    <property type="entry name" value="PRK07231.1"/>
    <property type="match status" value="1"/>
</dbReference>
<gene>
    <name evidence="3" type="ORF">GCM10023321_10880</name>
</gene>